<gene>
    <name evidence="1" type="ORF">ACFSUE_01025</name>
</gene>
<keyword evidence="2" id="KW-1185">Reference proteome</keyword>
<accession>A0ABW5RXT7</accession>
<organism evidence="1 2">
    <name type="scientific">Sporolactobacillus shoreicorticis</name>
    <dbReference type="NCBI Taxonomy" id="1923877"/>
    <lineage>
        <taxon>Bacteria</taxon>
        <taxon>Bacillati</taxon>
        <taxon>Bacillota</taxon>
        <taxon>Bacilli</taxon>
        <taxon>Bacillales</taxon>
        <taxon>Sporolactobacillaceae</taxon>
        <taxon>Sporolactobacillus</taxon>
    </lineage>
</organism>
<proteinExistence type="predicted"/>
<sequence>MQKKKKTILRIDKVIYGTEPKEECFRKAFEPYFNKDKELAVSNY</sequence>
<dbReference type="EMBL" id="JBHUMQ010000001">
    <property type="protein sequence ID" value="MFD2692231.1"/>
    <property type="molecule type" value="Genomic_DNA"/>
</dbReference>
<evidence type="ECO:0000313" key="1">
    <source>
        <dbReference type="EMBL" id="MFD2692231.1"/>
    </source>
</evidence>
<name>A0ABW5RXT7_9BACL</name>
<comment type="caution">
    <text evidence="1">The sequence shown here is derived from an EMBL/GenBank/DDBJ whole genome shotgun (WGS) entry which is preliminary data.</text>
</comment>
<dbReference type="RefSeq" id="WP_290446287.1">
    <property type="nucleotide sequence ID" value="NZ_JAMXWM010000003.1"/>
</dbReference>
<evidence type="ECO:0000313" key="2">
    <source>
        <dbReference type="Proteomes" id="UP001597399"/>
    </source>
</evidence>
<dbReference type="Proteomes" id="UP001597399">
    <property type="component" value="Unassembled WGS sequence"/>
</dbReference>
<protein>
    <submittedName>
        <fullName evidence="1">Uncharacterized protein</fullName>
    </submittedName>
</protein>
<reference evidence="2" key="1">
    <citation type="journal article" date="2019" name="Int. J. Syst. Evol. Microbiol.">
        <title>The Global Catalogue of Microorganisms (GCM) 10K type strain sequencing project: providing services to taxonomists for standard genome sequencing and annotation.</title>
        <authorList>
            <consortium name="The Broad Institute Genomics Platform"/>
            <consortium name="The Broad Institute Genome Sequencing Center for Infectious Disease"/>
            <person name="Wu L."/>
            <person name="Ma J."/>
        </authorList>
    </citation>
    <scope>NUCLEOTIDE SEQUENCE [LARGE SCALE GENOMIC DNA]</scope>
    <source>
        <strain evidence="2">TISTR 2466</strain>
    </source>
</reference>